<dbReference type="Pfam" id="PF10002">
    <property type="entry name" value="DUF2243"/>
    <property type="match status" value="1"/>
</dbReference>
<keyword evidence="1" id="KW-0812">Transmembrane</keyword>
<name>A0ABW3SUY3_9BACT</name>
<comment type="caution">
    <text evidence="2">The sequence shown here is derived from an EMBL/GenBank/DDBJ whole genome shotgun (WGS) entry which is preliminary data.</text>
</comment>
<reference evidence="3" key="1">
    <citation type="journal article" date="2019" name="Int. J. Syst. Evol. Microbiol.">
        <title>The Global Catalogue of Microorganisms (GCM) 10K type strain sequencing project: providing services to taxonomists for standard genome sequencing and annotation.</title>
        <authorList>
            <consortium name="The Broad Institute Genomics Platform"/>
            <consortium name="The Broad Institute Genome Sequencing Center for Infectious Disease"/>
            <person name="Wu L."/>
            <person name="Ma J."/>
        </authorList>
    </citation>
    <scope>NUCLEOTIDE SEQUENCE [LARGE SCALE GENOMIC DNA]</scope>
    <source>
        <strain evidence="3">JCM 31319</strain>
    </source>
</reference>
<keyword evidence="1" id="KW-1133">Transmembrane helix</keyword>
<keyword evidence="1" id="KW-0472">Membrane</keyword>
<organism evidence="2 3">
    <name type="scientific">Pontibacter rugosus</name>
    <dbReference type="NCBI Taxonomy" id="1745966"/>
    <lineage>
        <taxon>Bacteria</taxon>
        <taxon>Pseudomonadati</taxon>
        <taxon>Bacteroidota</taxon>
        <taxon>Cytophagia</taxon>
        <taxon>Cytophagales</taxon>
        <taxon>Hymenobacteraceae</taxon>
        <taxon>Pontibacter</taxon>
    </lineage>
</organism>
<feature type="transmembrane region" description="Helical" evidence="1">
    <location>
        <begin position="58"/>
        <end position="75"/>
    </location>
</feature>
<dbReference type="Proteomes" id="UP001597094">
    <property type="component" value="Unassembled WGS sequence"/>
</dbReference>
<evidence type="ECO:0000313" key="2">
    <source>
        <dbReference type="EMBL" id="MFD1188331.1"/>
    </source>
</evidence>
<dbReference type="RefSeq" id="WP_377531759.1">
    <property type="nucleotide sequence ID" value="NZ_JBHTLD010000252.1"/>
</dbReference>
<sequence>MESSKQKHHEKSRSRWVGVLIGVGVMAAVDEIIFHQLLAWHHFYDQSTPAIGLLTDGLLHSAELVAIVAGFFMLSDLRHRQALAGNWAWAGFFLGLGGFQLFDGIIDHKVLRLHQIRYGVDNILPYDVAWNLAGVILLIVGIWLAMRARAAGKKAFR</sequence>
<dbReference type="EMBL" id="JBHTLD010000252">
    <property type="protein sequence ID" value="MFD1188331.1"/>
    <property type="molecule type" value="Genomic_DNA"/>
</dbReference>
<feature type="transmembrane region" description="Helical" evidence="1">
    <location>
        <begin position="87"/>
        <end position="106"/>
    </location>
</feature>
<accession>A0ABW3SUY3</accession>
<evidence type="ECO:0000313" key="3">
    <source>
        <dbReference type="Proteomes" id="UP001597094"/>
    </source>
</evidence>
<feature type="transmembrane region" description="Helical" evidence="1">
    <location>
        <begin position="128"/>
        <end position="146"/>
    </location>
</feature>
<gene>
    <name evidence="2" type="ORF">ACFQ2O_19125</name>
</gene>
<proteinExistence type="predicted"/>
<protein>
    <submittedName>
        <fullName evidence="2">DUF2243 domain-containing protein</fullName>
    </submittedName>
</protein>
<feature type="transmembrane region" description="Helical" evidence="1">
    <location>
        <begin position="16"/>
        <end position="38"/>
    </location>
</feature>
<evidence type="ECO:0000256" key="1">
    <source>
        <dbReference type="SAM" id="Phobius"/>
    </source>
</evidence>
<keyword evidence="3" id="KW-1185">Reference proteome</keyword>
<dbReference type="InterPro" id="IPR018719">
    <property type="entry name" value="DUF2243_membrane"/>
</dbReference>